<dbReference type="PANTHER" id="PTHR13464">
    <property type="entry name" value="TRANSCRIPTIONAL REGULATOR PROTEIN HCNGP"/>
    <property type="match status" value="1"/>
</dbReference>
<keyword evidence="3" id="KW-1185">Reference proteome</keyword>
<feature type="region of interest" description="Disordered" evidence="1">
    <location>
        <begin position="282"/>
        <end position="305"/>
    </location>
</feature>
<dbReference type="PANTHER" id="PTHR13464:SF0">
    <property type="entry name" value="SAP30-BINDING PROTEIN"/>
    <property type="match status" value="1"/>
</dbReference>
<evidence type="ECO:0000313" key="2">
    <source>
        <dbReference type="EMBL" id="KAH6595914.1"/>
    </source>
</evidence>
<feature type="region of interest" description="Disordered" evidence="1">
    <location>
        <begin position="1"/>
        <end position="63"/>
    </location>
</feature>
<dbReference type="Pfam" id="PF07818">
    <property type="entry name" value="HCNGP"/>
    <property type="match status" value="1"/>
</dbReference>
<sequence>MSSIGLVAYGTDTEEEDSPTRCSLQAPSSSSLLSQQAGTITQPVIPCLDDPGMNESQPQSIDSDTDLVRLNPAQHSQGPTLNAQDRLPIQQQHQIDGSCHTDESIFSEASLLPLTSSQNVELPEESSRNIVYTPIEGVDEHHSSDQLRDILISQGYLNAGFAENTTETCYEEPNLALKSKIVKFLELRSRGVYLNDRLVSTHAFRNPSIMRKLIEFLELDEIGSNFSIQAYNPHGFPPEAFYKDLAKAQENKPISVRPFPTTAAAATELAIESSKRFVSALSTNTEGRSSQAEGTGARKRVSKWE</sequence>
<comment type="caution">
    <text evidence="2">The sequence shown here is derived from an EMBL/GenBank/DDBJ whole genome shotgun (WGS) entry which is preliminary data.</text>
</comment>
<feature type="compositionally biased region" description="Polar residues" evidence="1">
    <location>
        <begin position="282"/>
        <end position="293"/>
    </location>
</feature>
<dbReference type="InterPro" id="IPR012479">
    <property type="entry name" value="SAP30BP"/>
</dbReference>
<feature type="compositionally biased region" description="Low complexity" evidence="1">
    <location>
        <begin position="23"/>
        <end position="37"/>
    </location>
</feature>
<name>A0ABQ8FCI0_9FUNG</name>
<reference evidence="2 3" key="1">
    <citation type="submission" date="2021-02" db="EMBL/GenBank/DDBJ databases">
        <title>Variation within the Batrachochytrium salamandrivorans European outbreak.</title>
        <authorList>
            <person name="Kelly M."/>
            <person name="Pasmans F."/>
            <person name="Shea T.P."/>
            <person name="Munoz J.F."/>
            <person name="Carranza S."/>
            <person name="Cuomo C.A."/>
            <person name="Martel A."/>
        </authorList>
    </citation>
    <scope>NUCLEOTIDE SEQUENCE [LARGE SCALE GENOMIC DNA]</scope>
    <source>
        <strain evidence="2 3">AMFP18/2</strain>
    </source>
</reference>
<organism evidence="2 3">
    <name type="scientific">Batrachochytrium salamandrivorans</name>
    <dbReference type="NCBI Taxonomy" id="1357716"/>
    <lineage>
        <taxon>Eukaryota</taxon>
        <taxon>Fungi</taxon>
        <taxon>Fungi incertae sedis</taxon>
        <taxon>Chytridiomycota</taxon>
        <taxon>Chytridiomycota incertae sedis</taxon>
        <taxon>Chytridiomycetes</taxon>
        <taxon>Rhizophydiales</taxon>
        <taxon>Rhizophydiales incertae sedis</taxon>
        <taxon>Batrachochytrium</taxon>
    </lineage>
</organism>
<evidence type="ECO:0008006" key="4">
    <source>
        <dbReference type="Google" id="ProtNLM"/>
    </source>
</evidence>
<gene>
    <name evidence="2" type="ORF">BASA50_005494</name>
</gene>
<proteinExistence type="predicted"/>
<dbReference type="EMBL" id="JAFCIX010000267">
    <property type="protein sequence ID" value="KAH6595914.1"/>
    <property type="molecule type" value="Genomic_DNA"/>
</dbReference>
<evidence type="ECO:0000313" key="3">
    <source>
        <dbReference type="Proteomes" id="UP001648503"/>
    </source>
</evidence>
<protein>
    <recommendedName>
        <fullName evidence="4">PUB domain-containing protein</fullName>
    </recommendedName>
</protein>
<accession>A0ABQ8FCI0</accession>
<dbReference type="Proteomes" id="UP001648503">
    <property type="component" value="Unassembled WGS sequence"/>
</dbReference>
<evidence type="ECO:0000256" key="1">
    <source>
        <dbReference type="SAM" id="MobiDB-lite"/>
    </source>
</evidence>